<organism evidence="1">
    <name type="scientific">Spodoptera frugiperda</name>
    <name type="common">Fall armyworm</name>
    <dbReference type="NCBI Taxonomy" id="7108"/>
    <lineage>
        <taxon>Eukaryota</taxon>
        <taxon>Metazoa</taxon>
        <taxon>Ecdysozoa</taxon>
        <taxon>Arthropoda</taxon>
        <taxon>Hexapoda</taxon>
        <taxon>Insecta</taxon>
        <taxon>Pterygota</taxon>
        <taxon>Neoptera</taxon>
        <taxon>Endopterygota</taxon>
        <taxon>Lepidoptera</taxon>
        <taxon>Glossata</taxon>
        <taxon>Ditrysia</taxon>
        <taxon>Noctuoidea</taxon>
        <taxon>Noctuidae</taxon>
        <taxon>Amphipyrinae</taxon>
        <taxon>Spodoptera</taxon>
    </lineage>
</organism>
<evidence type="ECO:0000313" key="1">
    <source>
        <dbReference type="EMBL" id="SOQ37523.1"/>
    </source>
</evidence>
<sequence>MTSSALGEARGSARLLLTKNHPVPFRAGAPHLRQPIDDYSYKTHKLVAFNIIVNLVNNTHIGTDPSTE</sequence>
<proteinExistence type="predicted"/>
<reference evidence="1" key="1">
    <citation type="submission" date="2016-07" db="EMBL/GenBank/DDBJ databases">
        <authorList>
            <person name="Bretaudeau A."/>
        </authorList>
    </citation>
    <scope>NUCLEOTIDE SEQUENCE</scope>
    <source>
        <strain evidence="1">Rice</strain>
        <tissue evidence="1">Whole body</tissue>
    </source>
</reference>
<dbReference type="AlphaFoldDB" id="A0A2H1V9J9"/>
<name>A0A2H1V9J9_SPOFR</name>
<accession>A0A2H1V9J9</accession>
<gene>
    <name evidence="1" type="ORF">SFRICE_015381</name>
</gene>
<dbReference type="EMBL" id="ODYU01001400">
    <property type="protein sequence ID" value="SOQ37523.1"/>
    <property type="molecule type" value="Genomic_DNA"/>
</dbReference>
<protein>
    <submittedName>
        <fullName evidence="1">SFRICE_015381</fullName>
    </submittedName>
</protein>